<dbReference type="EMBL" id="ML213511">
    <property type="protein sequence ID" value="TFK51358.1"/>
    <property type="molecule type" value="Genomic_DNA"/>
</dbReference>
<organism evidence="1 2">
    <name type="scientific">Heliocybe sulcata</name>
    <dbReference type="NCBI Taxonomy" id="5364"/>
    <lineage>
        <taxon>Eukaryota</taxon>
        <taxon>Fungi</taxon>
        <taxon>Dikarya</taxon>
        <taxon>Basidiomycota</taxon>
        <taxon>Agaricomycotina</taxon>
        <taxon>Agaricomycetes</taxon>
        <taxon>Gloeophyllales</taxon>
        <taxon>Gloeophyllaceae</taxon>
        <taxon>Heliocybe</taxon>
    </lineage>
</organism>
<gene>
    <name evidence="1" type="ORF">OE88DRAFT_1735270</name>
</gene>
<evidence type="ECO:0008006" key="3">
    <source>
        <dbReference type="Google" id="ProtNLM"/>
    </source>
</evidence>
<name>A0A5C3N5E0_9AGAM</name>
<dbReference type="AlphaFoldDB" id="A0A5C3N5E0"/>
<evidence type="ECO:0000313" key="2">
    <source>
        <dbReference type="Proteomes" id="UP000305948"/>
    </source>
</evidence>
<dbReference type="Proteomes" id="UP000305948">
    <property type="component" value="Unassembled WGS sequence"/>
</dbReference>
<accession>A0A5C3N5E0</accession>
<keyword evidence="2" id="KW-1185">Reference proteome</keyword>
<proteinExistence type="predicted"/>
<sequence>MTERYRFRTLALTDPWKIQPFLRAFEDSAPASKRSVRHVLLTIDTGSIIALRWPFHAAVPRFLEAMAATVETLVLSTGQAEHYRSVVQALANPQLVFPRLTHLTLAMPMMFSDVPHGPASAPPFVRHELFPSITHLHLVLRMPLNLLSSYNLLSRVISLPSSVHLRNLRISGVSSRNLSTYLVYLLGLGKDSPASTESIMPSLPLSIQNCIIELASSRSSIGSMSRSMIPELTNIVGMNNEKGRVKFRLLSRSPVTKRPSLKEIWLQVQACERDPEEDWKLDSEENWKLDSDS</sequence>
<evidence type="ECO:0000313" key="1">
    <source>
        <dbReference type="EMBL" id="TFK51358.1"/>
    </source>
</evidence>
<protein>
    <recommendedName>
        <fullName evidence="3">F-box domain-containing protein</fullName>
    </recommendedName>
</protein>
<reference evidence="1 2" key="1">
    <citation type="journal article" date="2019" name="Nat. Ecol. Evol.">
        <title>Megaphylogeny resolves global patterns of mushroom evolution.</title>
        <authorList>
            <person name="Varga T."/>
            <person name="Krizsan K."/>
            <person name="Foldi C."/>
            <person name="Dima B."/>
            <person name="Sanchez-Garcia M."/>
            <person name="Sanchez-Ramirez S."/>
            <person name="Szollosi G.J."/>
            <person name="Szarkandi J.G."/>
            <person name="Papp V."/>
            <person name="Albert L."/>
            <person name="Andreopoulos W."/>
            <person name="Angelini C."/>
            <person name="Antonin V."/>
            <person name="Barry K.W."/>
            <person name="Bougher N.L."/>
            <person name="Buchanan P."/>
            <person name="Buyck B."/>
            <person name="Bense V."/>
            <person name="Catcheside P."/>
            <person name="Chovatia M."/>
            <person name="Cooper J."/>
            <person name="Damon W."/>
            <person name="Desjardin D."/>
            <person name="Finy P."/>
            <person name="Geml J."/>
            <person name="Haridas S."/>
            <person name="Hughes K."/>
            <person name="Justo A."/>
            <person name="Karasinski D."/>
            <person name="Kautmanova I."/>
            <person name="Kiss B."/>
            <person name="Kocsube S."/>
            <person name="Kotiranta H."/>
            <person name="LaButti K.M."/>
            <person name="Lechner B.E."/>
            <person name="Liimatainen K."/>
            <person name="Lipzen A."/>
            <person name="Lukacs Z."/>
            <person name="Mihaltcheva S."/>
            <person name="Morgado L.N."/>
            <person name="Niskanen T."/>
            <person name="Noordeloos M.E."/>
            <person name="Ohm R.A."/>
            <person name="Ortiz-Santana B."/>
            <person name="Ovrebo C."/>
            <person name="Racz N."/>
            <person name="Riley R."/>
            <person name="Savchenko A."/>
            <person name="Shiryaev A."/>
            <person name="Soop K."/>
            <person name="Spirin V."/>
            <person name="Szebenyi C."/>
            <person name="Tomsovsky M."/>
            <person name="Tulloss R.E."/>
            <person name="Uehling J."/>
            <person name="Grigoriev I.V."/>
            <person name="Vagvolgyi C."/>
            <person name="Papp T."/>
            <person name="Martin F.M."/>
            <person name="Miettinen O."/>
            <person name="Hibbett D.S."/>
            <person name="Nagy L.G."/>
        </authorList>
    </citation>
    <scope>NUCLEOTIDE SEQUENCE [LARGE SCALE GENOMIC DNA]</scope>
    <source>
        <strain evidence="1 2">OMC1185</strain>
    </source>
</reference>